<dbReference type="PRINTS" id="PR00450">
    <property type="entry name" value="RECOVERIN"/>
</dbReference>
<dbReference type="EC" id="2.7.11.1" evidence="5"/>
<dbReference type="InterPro" id="IPR017441">
    <property type="entry name" value="Protein_kinase_ATP_BS"/>
</dbReference>
<dbReference type="VEuPathDB" id="CryptoDB:Cvel_25497"/>
<reference evidence="32" key="1">
    <citation type="submission" date="2014-11" db="EMBL/GenBank/DDBJ databases">
        <authorList>
            <person name="Otto D Thomas"/>
            <person name="Naeem Raeece"/>
        </authorList>
    </citation>
    <scope>NUCLEOTIDE SEQUENCE</scope>
</reference>
<keyword evidence="19" id="KW-0969">Cilium</keyword>
<dbReference type="PROSITE" id="PS00108">
    <property type="entry name" value="PROTEIN_KINASE_ST"/>
    <property type="match status" value="1"/>
</dbReference>
<comment type="catalytic activity">
    <reaction evidence="24">
        <text>L-threonyl-[protein] + ATP = O-phospho-L-threonyl-[protein] + ADP + H(+)</text>
        <dbReference type="Rhea" id="RHEA:46608"/>
        <dbReference type="Rhea" id="RHEA-COMP:11060"/>
        <dbReference type="Rhea" id="RHEA-COMP:11605"/>
        <dbReference type="ChEBI" id="CHEBI:15378"/>
        <dbReference type="ChEBI" id="CHEBI:30013"/>
        <dbReference type="ChEBI" id="CHEBI:30616"/>
        <dbReference type="ChEBI" id="CHEBI:61977"/>
        <dbReference type="ChEBI" id="CHEBI:456216"/>
        <dbReference type="EC" id="2.7.11.1"/>
    </reaction>
</comment>
<dbReference type="CDD" id="cd05117">
    <property type="entry name" value="STKc_CAMK"/>
    <property type="match status" value="1"/>
</dbReference>
<keyword evidence="11" id="KW-0479">Metal-binding</keyword>
<keyword evidence="12" id="KW-0677">Repeat</keyword>
<dbReference type="InterPro" id="IPR018247">
    <property type="entry name" value="EF_Hand_1_Ca_BS"/>
</dbReference>
<dbReference type="GO" id="GO:0005509">
    <property type="term" value="F:calcium ion binding"/>
    <property type="evidence" value="ECO:0007669"/>
    <property type="project" value="InterPro"/>
</dbReference>
<keyword evidence="7" id="KW-1032">Host cell membrane</keyword>
<dbReference type="SUPFAM" id="SSF47473">
    <property type="entry name" value="EF-hand"/>
    <property type="match status" value="1"/>
</dbReference>
<proteinExistence type="inferred from homology"/>
<feature type="domain" description="EF-hand" evidence="31">
    <location>
        <begin position="381"/>
        <end position="416"/>
    </location>
</feature>
<feature type="binding site" evidence="28">
    <location>
        <position position="102"/>
    </location>
    <ligand>
        <name>ATP</name>
        <dbReference type="ChEBI" id="CHEBI:30616"/>
    </ligand>
</feature>
<keyword evidence="13 28" id="KW-0547">Nucleotide-binding</keyword>
<sequence>MGNCLNGKDSDKAGPRFEAAANDTAAQVPSASVPNGVTPKGDKPVDPDRSTRGLVATPGMFIGKKAEKLSDRYKLLSKIGDGAFGFVRKAVQKDTGIVRAIKTIDKRTVEKGDEKEKLFAEVQVLRKLDHPNIMKLFEFYEDSKYYHLVMELYTGGELFDKIIKENRLDEPTAAMYLKQVLSGITYCHKHNIVHRDLKPENLLLESADPGAMIKIIDFGTSRVFSTEGGRKMHQKLGTPYYVAPEVLRKRYDEKCDVWSCGVILYILLCGSPPFGGQSDNEILQKVLVGKYRMDGPEWKNVDRRAKDLIKQMLTYDPEKRISAEAALQHPWIQEVSRQQKGGAVTSSQMKNALSNLKGFQQSQAMQQAALTFIASQLTSKEERDLLTKAFQELDTNGDGMLSQDEVVKGWKKVFTESDLTDAEIEEIFKAADADGSGSIDYTEFLVATLDRKAMCSKEKLESAFRTFDTDGSGKISSKELAHIFGVGDKMDQQLWEQIIGEVDKNGDGEVDLNEFKQMMVKLLSG</sequence>
<evidence type="ECO:0000256" key="25">
    <source>
        <dbReference type="ARBA" id="ARBA00048679"/>
    </source>
</evidence>
<evidence type="ECO:0000256" key="7">
    <source>
        <dbReference type="ARBA" id="ARBA00022511"/>
    </source>
</evidence>
<evidence type="ECO:0000256" key="4">
    <source>
        <dbReference type="ARBA" id="ARBA00004425"/>
    </source>
</evidence>
<evidence type="ECO:0000256" key="29">
    <source>
        <dbReference type="SAM" id="MobiDB-lite"/>
    </source>
</evidence>
<dbReference type="GO" id="GO:0031514">
    <property type="term" value="C:motile cilium"/>
    <property type="evidence" value="ECO:0007669"/>
    <property type="project" value="UniProtKB-SubCell"/>
</dbReference>
<dbReference type="Pfam" id="PF13499">
    <property type="entry name" value="EF-hand_7"/>
    <property type="match status" value="2"/>
</dbReference>
<evidence type="ECO:0000256" key="9">
    <source>
        <dbReference type="ARBA" id="ARBA00022679"/>
    </source>
</evidence>
<protein>
    <recommendedName>
        <fullName evidence="27">Calcium-dependent protein kinase 1</fullName>
        <ecNumber evidence="5">2.7.11.1</ecNumber>
    </recommendedName>
</protein>
<dbReference type="PhylomeDB" id="A0A0G4HAB5"/>
<feature type="compositionally biased region" description="Polar residues" evidence="29">
    <location>
        <begin position="24"/>
        <end position="35"/>
    </location>
</feature>
<evidence type="ECO:0000256" key="27">
    <source>
        <dbReference type="ARBA" id="ARBA00068067"/>
    </source>
</evidence>
<dbReference type="PROSITE" id="PS50222">
    <property type="entry name" value="EF_HAND_2"/>
    <property type="match status" value="4"/>
</dbReference>
<dbReference type="InterPro" id="IPR002048">
    <property type="entry name" value="EF_hand_dom"/>
</dbReference>
<evidence type="ECO:0000256" key="21">
    <source>
        <dbReference type="ARBA" id="ARBA00023273"/>
    </source>
</evidence>
<comment type="cofactor">
    <cofactor evidence="1">
        <name>Mg(2+)</name>
        <dbReference type="ChEBI" id="CHEBI:18420"/>
    </cofactor>
</comment>
<feature type="domain" description="Protein kinase" evidence="30">
    <location>
        <begin position="73"/>
        <end position="332"/>
    </location>
</feature>
<dbReference type="InterPro" id="IPR050205">
    <property type="entry name" value="CDPK_Ser/Thr_kinases"/>
</dbReference>
<evidence type="ECO:0000256" key="28">
    <source>
        <dbReference type="PROSITE-ProRule" id="PRU10141"/>
    </source>
</evidence>
<comment type="similarity">
    <text evidence="23">Belongs to the protein kinase superfamily. Ser/Thr protein kinase family. CDPK subfamily.</text>
</comment>
<dbReference type="SMART" id="SM00054">
    <property type="entry name" value="EFh"/>
    <property type="match status" value="4"/>
</dbReference>
<dbReference type="Gene3D" id="1.10.238.10">
    <property type="entry name" value="EF-hand"/>
    <property type="match status" value="2"/>
</dbReference>
<evidence type="ECO:0000256" key="23">
    <source>
        <dbReference type="ARBA" id="ARBA00024334"/>
    </source>
</evidence>
<dbReference type="Gene3D" id="1.10.510.10">
    <property type="entry name" value="Transferase(Phosphotransferase) domain 1"/>
    <property type="match status" value="1"/>
</dbReference>
<keyword evidence="20" id="KW-0564">Palmitate</keyword>
<evidence type="ECO:0000256" key="1">
    <source>
        <dbReference type="ARBA" id="ARBA00001946"/>
    </source>
</evidence>
<dbReference type="FunFam" id="3.30.200.20:FF:000315">
    <property type="entry name" value="Calcium-dependent protein kinase 3"/>
    <property type="match status" value="1"/>
</dbReference>
<keyword evidence="17" id="KW-0282">Flagellum</keyword>
<evidence type="ECO:0000256" key="6">
    <source>
        <dbReference type="ARBA" id="ARBA00022475"/>
    </source>
</evidence>
<dbReference type="GO" id="GO:0005524">
    <property type="term" value="F:ATP binding"/>
    <property type="evidence" value="ECO:0007669"/>
    <property type="project" value="UniProtKB-UniRule"/>
</dbReference>
<keyword evidence="10" id="KW-0519">Myristate</keyword>
<evidence type="ECO:0000256" key="8">
    <source>
        <dbReference type="ARBA" id="ARBA00022527"/>
    </source>
</evidence>
<keyword evidence="18" id="KW-0472">Membrane</keyword>
<evidence type="ECO:0000259" key="31">
    <source>
        <dbReference type="PROSITE" id="PS50222"/>
    </source>
</evidence>
<evidence type="ECO:0000256" key="5">
    <source>
        <dbReference type="ARBA" id="ARBA00012513"/>
    </source>
</evidence>
<comment type="subcellular location">
    <subcellularLocation>
        <location evidence="3">Cell membrane</location>
        <topology evidence="3">Lipid-anchor</topology>
        <orientation evidence="3">Cytoplasmic side</orientation>
    </subcellularLocation>
    <subcellularLocation>
        <location evidence="2">Cell projection</location>
        <location evidence="2">Cilium</location>
        <location evidence="2">Flagellum</location>
    </subcellularLocation>
    <subcellularLocation>
        <location evidence="4">Host cell membrane</location>
        <topology evidence="4">Lipid-anchor</topology>
    </subcellularLocation>
    <subcellularLocation>
        <location evidence="26">Parasitophorous vacuole membrane</location>
        <topology evidence="26">Lipid-anchor</topology>
    </subcellularLocation>
</comment>
<dbReference type="GO" id="GO:0020005">
    <property type="term" value="C:symbiont-containing vacuole membrane"/>
    <property type="evidence" value="ECO:0007669"/>
    <property type="project" value="UniProtKB-SubCell"/>
</dbReference>
<feature type="domain" description="EF-hand" evidence="31">
    <location>
        <begin position="455"/>
        <end position="489"/>
    </location>
</feature>
<evidence type="ECO:0000256" key="24">
    <source>
        <dbReference type="ARBA" id="ARBA00047899"/>
    </source>
</evidence>
<dbReference type="InterPro" id="IPR008271">
    <property type="entry name" value="Ser/Thr_kinase_AS"/>
</dbReference>
<keyword evidence="9" id="KW-0808">Transferase</keyword>
<keyword evidence="8" id="KW-0723">Serine/threonine-protein kinase</keyword>
<feature type="region of interest" description="Disordered" evidence="29">
    <location>
        <begin position="1"/>
        <end position="51"/>
    </location>
</feature>
<evidence type="ECO:0000256" key="20">
    <source>
        <dbReference type="ARBA" id="ARBA00023139"/>
    </source>
</evidence>
<evidence type="ECO:0000256" key="14">
    <source>
        <dbReference type="ARBA" id="ARBA00022777"/>
    </source>
</evidence>
<dbReference type="InterPro" id="IPR011992">
    <property type="entry name" value="EF-hand-dom_pair"/>
</dbReference>
<evidence type="ECO:0000256" key="15">
    <source>
        <dbReference type="ARBA" id="ARBA00022837"/>
    </source>
</evidence>
<dbReference type="PROSITE" id="PS50011">
    <property type="entry name" value="PROTEIN_KINASE_DOM"/>
    <property type="match status" value="1"/>
</dbReference>
<name>A0A0G4HAB5_9ALVE</name>
<comment type="catalytic activity">
    <reaction evidence="25">
        <text>L-seryl-[protein] + ATP = O-phospho-L-seryl-[protein] + ADP + H(+)</text>
        <dbReference type="Rhea" id="RHEA:17989"/>
        <dbReference type="Rhea" id="RHEA-COMP:9863"/>
        <dbReference type="Rhea" id="RHEA-COMP:11604"/>
        <dbReference type="ChEBI" id="CHEBI:15378"/>
        <dbReference type="ChEBI" id="CHEBI:29999"/>
        <dbReference type="ChEBI" id="CHEBI:30616"/>
        <dbReference type="ChEBI" id="CHEBI:83421"/>
        <dbReference type="ChEBI" id="CHEBI:456216"/>
        <dbReference type="EC" id="2.7.11.1"/>
    </reaction>
</comment>
<keyword evidence="21" id="KW-0966">Cell projection</keyword>
<evidence type="ECO:0000256" key="26">
    <source>
        <dbReference type="ARBA" id="ARBA00060437"/>
    </source>
</evidence>
<accession>A0A0G4HAB5</accession>
<evidence type="ECO:0000256" key="2">
    <source>
        <dbReference type="ARBA" id="ARBA00004230"/>
    </source>
</evidence>
<dbReference type="SUPFAM" id="SSF56112">
    <property type="entry name" value="Protein kinase-like (PK-like)"/>
    <property type="match status" value="1"/>
</dbReference>
<evidence type="ECO:0000256" key="18">
    <source>
        <dbReference type="ARBA" id="ARBA00022870"/>
    </source>
</evidence>
<dbReference type="InterPro" id="IPR011009">
    <property type="entry name" value="Kinase-like_dom_sf"/>
</dbReference>
<feature type="compositionally biased region" description="Basic and acidic residues" evidence="29">
    <location>
        <begin position="40"/>
        <end position="51"/>
    </location>
</feature>
<gene>
    <name evidence="32" type="ORF">Cvel_25497</name>
</gene>
<dbReference type="SMART" id="SM00220">
    <property type="entry name" value="S_TKc"/>
    <property type="match status" value="1"/>
</dbReference>
<keyword evidence="15" id="KW-0106">Calcium</keyword>
<dbReference type="CDD" id="cd00051">
    <property type="entry name" value="EFh"/>
    <property type="match status" value="2"/>
</dbReference>
<evidence type="ECO:0000256" key="11">
    <source>
        <dbReference type="ARBA" id="ARBA00022723"/>
    </source>
</evidence>
<keyword evidence="16 28" id="KW-0067">ATP-binding</keyword>
<dbReference type="PROSITE" id="PS00018">
    <property type="entry name" value="EF_HAND_1"/>
    <property type="match status" value="3"/>
</dbReference>
<dbReference type="AlphaFoldDB" id="A0A0G4HAB5"/>
<dbReference type="GO" id="GO:0005886">
    <property type="term" value="C:plasma membrane"/>
    <property type="evidence" value="ECO:0007669"/>
    <property type="project" value="UniProtKB-SubCell"/>
</dbReference>
<dbReference type="FunFam" id="1.10.238.10:FF:000585">
    <property type="entry name" value="Calcium-dependent protein kinase-a"/>
    <property type="match status" value="1"/>
</dbReference>
<keyword evidence="6" id="KW-1003">Cell membrane</keyword>
<evidence type="ECO:0000256" key="17">
    <source>
        <dbReference type="ARBA" id="ARBA00022846"/>
    </source>
</evidence>
<feature type="domain" description="EF-hand" evidence="31">
    <location>
        <begin position="490"/>
        <end position="525"/>
    </location>
</feature>
<dbReference type="PANTHER" id="PTHR24349">
    <property type="entry name" value="SERINE/THREONINE-PROTEIN KINASE"/>
    <property type="match status" value="1"/>
</dbReference>
<dbReference type="InterPro" id="IPR000719">
    <property type="entry name" value="Prot_kinase_dom"/>
</dbReference>
<evidence type="ECO:0000256" key="22">
    <source>
        <dbReference type="ARBA" id="ARBA00023288"/>
    </source>
</evidence>
<evidence type="ECO:0000256" key="3">
    <source>
        <dbReference type="ARBA" id="ARBA00004342"/>
    </source>
</evidence>
<evidence type="ECO:0000259" key="30">
    <source>
        <dbReference type="PROSITE" id="PS50011"/>
    </source>
</evidence>
<evidence type="ECO:0000256" key="13">
    <source>
        <dbReference type="ARBA" id="ARBA00022741"/>
    </source>
</evidence>
<keyword evidence="22" id="KW-0449">Lipoprotein</keyword>
<dbReference type="PROSITE" id="PS00107">
    <property type="entry name" value="PROTEIN_KINASE_ATP"/>
    <property type="match status" value="1"/>
</dbReference>
<dbReference type="Gene3D" id="3.30.200.20">
    <property type="entry name" value="Phosphorylase Kinase, domain 1"/>
    <property type="match status" value="1"/>
</dbReference>
<dbReference type="EMBL" id="CDMZ01002091">
    <property type="protein sequence ID" value="CEM40711.1"/>
    <property type="molecule type" value="Genomic_DNA"/>
</dbReference>
<dbReference type="Pfam" id="PF00069">
    <property type="entry name" value="Pkinase"/>
    <property type="match status" value="1"/>
</dbReference>
<evidence type="ECO:0000256" key="19">
    <source>
        <dbReference type="ARBA" id="ARBA00023069"/>
    </source>
</evidence>
<evidence type="ECO:0000313" key="32">
    <source>
        <dbReference type="EMBL" id="CEM40711.1"/>
    </source>
</evidence>
<keyword evidence="14" id="KW-0418">Kinase</keyword>
<organism evidence="32">
    <name type="scientific">Chromera velia CCMP2878</name>
    <dbReference type="NCBI Taxonomy" id="1169474"/>
    <lineage>
        <taxon>Eukaryota</taxon>
        <taxon>Sar</taxon>
        <taxon>Alveolata</taxon>
        <taxon>Colpodellida</taxon>
        <taxon>Chromeraceae</taxon>
        <taxon>Chromera</taxon>
    </lineage>
</organism>
<evidence type="ECO:0000256" key="16">
    <source>
        <dbReference type="ARBA" id="ARBA00022840"/>
    </source>
</evidence>
<evidence type="ECO:0000256" key="12">
    <source>
        <dbReference type="ARBA" id="ARBA00022737"/>
    </source>
</evidence>
<feature type="domain" description="EF-hand" evidence="31">
    <location>
        <begin position="419"/>
        <end position="454"/>
    </location>
</feature>
<keyword evidence="18" id="KW-1043">Host membrane</keyword>
<dbReference type="FunFam" id="1.10.510.10:FF:000398">
    <property type="entry name" value="Calcium-dependent protein kinase 1"/>
    <property type="match status" value="1"/>
</dbReference>
<evidence type="ECO:0000256" key="10">
    <source>
        <dbReference type="ARBA" id="ARBA00022707"/>
    </source>
</evidence>
<dbReference type="GO" id="GO:0004674">
    <property type="term" value="F:protein serine/threonine kinase activity"/>
    <property type="evidence" value="ECO:0007669"/>
    <property type="project" value="UniProtKB-KW"/>
</dbReference>
<dbReference type="GO" id="GO:0020002">
    <property type="term" value="C:host cell plasma membrane"/>
    <property type="evidence" value="ECO:0007669"/>
    <property type="project" value="UniProtKB-SubCell"/>
</dbReference>